<dbReference type="Pfam" id="PF20769">
    <property type="entry name" value="YPEB_N"/>
    <property type="match status" value="1"/>
</dbReference>
<dbReference type="RefSeq" id="WP_170917323.1">
    <property type="nucleotide sequence ID" value="NZ_FUZT01000003.1"/>
</dbReference>
<feature type="domain" description="Sporulation protein YpeB PepSY1 and PepSY2" evidence="2">
    <location>
        <begin position="183"/>
        <end position="377"/>
    </location>
</feature>
<dbReference type="EMBL" id="FUZT01000003">
    <property type="protein sequence ID" value="SKC58434.1"/>
    <property type="molecule type" value="Genomic_DNA"/>
</dbReference>
<dbReference type="STRING" id="36842.SAMN02194393_01605"/>
<dbReference type="Pfam" id="PF14620">
    <property type="entry name" value="YPEB_PepSY1-2"/>
    <property type="match status" value="1"/>
</dbReference>
<dbReference type="Pfam" id="PF03413">
    <property type="entry name" value="PepSY"/>
    <property type="match status" value="1"/>
</dbReference>
<evidence type="ECO:0000259" key="1">
    <source>
        <dbReference type="Pfam" id="PF03413"/>
    </source>
</evidence>
<evidence type="ECO:0000313" key="4">
    <source>
        <dbReference type="EMBL" id="SKC58434.1"/>
    </source>
</evidence>
<dbReference type="InterPro" id="IPR014239">
    <property type="entry name" value="YpeB_PepSY1-2"/>
</dbReference>
<dbReference type="NCBIfam" id="TIGR02889">
    <property type="entry name" value="spore_YpeB"/>
    <property type="match status" value="1"/>
</dbReference>
<keyword evidence="5" id="KW-1185">Reference proteome</keyword>
<dbReference type="Proteomes" id="UP000190285">
    <property type="component" value="Unassembled WGS sequence"/>
</dbReference>
<name>A0A1T5K4B9_9FIRM</name>
<dbReference type="InterPro" id="IPR025711">
    <property type="entry name" value="PepSY"/>
</dbReference>
<organism evidence="4 5">
    <name type="scientific">Maledivibacter halophilus</name>
    <dbReference type="NCBI Taxonomy" id="36842"/>
    <lineage>
        <taxon>Bacteria</taxon>
        <taxon>Bacillati</taxon>
        <taxon>Bacillota</taxon>
        <taxon>Clostridia</taxon>
        <taxon>Peptostreptococcales</taxon>
        <taxon>Caminicellaceae</taxon>
        <taxon>Maledivibacter</taxon>
    </lineage>
</organism>
<sequence>MKKRNIPIILLAIAVVITGAWGYWQYRDKNRYYTFLDNQFQRMFYDTIGNVETISTDISKLLVSSQEKENIVLYSNILMNAYNAQGNLAQLPIKHREISKVEKFLNQLGDYTFALSRKNLNGEELNDKDIENLERFQSYAMDLGKDLHGLHDKALKGSVWKGELRRKGTKELNEEAKKKSEIQTRLVKFQERMVEYPELIYDGPFSEHAIQGMKPRLKGEKAGEEEARKRAVQFVGEYVVEKVSRSEESKSRLSAYTFTLKPKNKEEGKENPIYIDISEIGGRPMLMLNNRKVEKANISAPQAVKIASKFLEEKGFKNMKPTFNLKNDNVLVINYVYMQDGVMMYPDLIKVKVALDNGTIVGFDSTKFLISNYSRGIKSPRLTPQEAREKVSIRVETTEEPRLCYIPTDYLKEIFCYEFEAQYKGDTFFIYINADTGAEEKIFKLIKSENGILMI</sequence>
<dbReference type="InterPro" id="IPR048402">
    <property type="entry name" value="YpeB_N"/>
</dbReference>
<dbReference type="AlphaFoldDB" id="A0A1T5K4B9"/>
<evidence type="ECO:0000313" key="5">
    <source>
        <dbReference type="Proteomes" id="UP000190285"/>
    </source>
</evidence>
<feature type="domain" description="PepSY" evidence="1">
    <location>
        <begin position="385"/>
        <end position="441"/>
    </location>
</feature>
<evidence type="ECO:0000259" key="2">
    <source>
        <dbReference type="Pfam" id="PF14620"/>
    </source>
</evidence>
<accession>A0A1T5K4B9</accession>
<proteinExistence type="predicted"/>
<gene>
    <name evidence="4" type="ORF">SAMN02194393_01605</name>
</gene>
<reference evidence="5" key="1">
    <citation type="submission" date="2017-02" db="EMBL/GenBank/DDBJ databases">
        <authorList>
            <person name="Varghese N."/>
            <person name="Submissions S."/>
        </authorList>
    </citation>
    <scope>NUCLEOTIDE SEQUENCE [LARGE SCALE GENOMIC DNA]</scope>
    <source>
        <strain evidence="5">M1</strain>
    </source>
</reference>
<feature type="domain" description="Sporulation protein YpeB N-terminal" evidence="3">
    <location>
        <begin position="29"/>
        <end position="159"/>
    </location>
</feature>
<dbReference type="GO" id="GO:0009847">
    <property type="term" value="P:spore germination"/>
    <property type="evidence" value="ECO:0007669"/>
    <property type="project" value="InterPro"/>
</dbReference>
<protein>
    <submittedName>
        <fullName evidence="4">Germination protein YpeB</fullName>
    </submittedName>
</protein>
<evidence type="ECO:0000259" key="3">
    <source>
        <dbReference type="Pfam" id="PF20769"/>
    </source>
</evidence>